<keyword evidence="3" id="KW-1185">Reference proteome</keyword>
<comment type="caution">
    <text evidence="2">The sequence shown here is derived from an EMBL/GenBank/DDBJ whole genome shotgun (WGS) entry which is preliminary data.</text>
</comment>
<evidence type="ECO:0000256" key="1">
    <source>
        <dbReference type="SAM" id="MobiDB-lite"/>
    </source>
</evidence>
<evidence type="ECO:0000313" key="2">
    <source>
        <dbReference type="EMBL" id="NYJ02920.1"/>
    </source>
</evidence>
<feature type="compositionally biased region" description="Basic and acidic residues" evidence="1">
    <location>
        <begin position="286"/>
        <end position="295"/>
    </location>
</feature>
<dbReference type="RefSeq" id="WP_179669225.1">
    <property type="nucleotide sequence ID" value="NZ_JACCFP010000001.1"/>
</dbReference>
<protein>
    <recommendedName>
        <fullName evidence="4">Heavy-metal-associated domain-containing protein</fullName>
    </recommendedName>
</protein>
<dbReference type="Proteomes" id="UP000530424">
    <property type="component" value="Unassembled WGS sequence"/>
</dbReference>
<reference evidence="2 3" key="1">
    <citation type="submission" date="2020-07" db="EMBL/GenBank/DDBJ databases">
        <title>Sequencing the genomes of 1000 actinobacteria strains.</title>
        <authorList>
            <person name="Klenk H.-P."/>
        </authorList>
    </citation>
    <scope>NUCLEOTIDE SEQUENCE [LARGE SCALE GENOMIC DNA]</scope>
    <source>
        <strain evidence="2 3">DSM 103833</strain>
    </source>
</reference>
<name>A0A853C477_9ACTN</name>
<evidence type="ECO:0000313" key="3">
    <source>
        <dbReference type="Proteomes" id="UP000530424"/>
    </source>
</evidence>
<proteinExistence type="predicted"/>
<organism evidence="2 3">
    <name type="scientific">Nocardioides thalensis</name>
    <dbReference type="NCBI Taxonomy" id="1914755"/>
    <lineage>
        <taxon>Bacteria</taxon>
        <taxon>Bacillati</taxon>
        <taxon>Actinomycetota</taxon>
        <taxon>Actinomycetes</taxon>
        <taxon>Propionibacteriales</taxon>
        <taxon>Nocardioidaceae</taxon>
        <taxon>Nocardioides</taxon>
    </lineage>
</organism>
<dbReference type="AlphaFoldDB" id="A0A853C477"/>
<dbReference type="EMBL" id="JACCFP010000001">
    <property type="protein sequence ID" value="NYJ02920.1"/>
    <property type="molecule type" value="Genomic_DNA"/>
</dbReference>
<accession>A0A853C477</accession>
<feature type="region of interest" description="Disordered" evidence="1">
    <location>
        <begin position="276"/>
        <end position="309"/>
    </location>
</feature>
<sequence length="309" mass="32764">MLTQPIWRISAFAVGLAVVLAAGIGIGRAVGPIETDDGHTDAHSGPDSHSEVIHVNPADPAASYSLAIEDPSLPAGRSEVAFTVVDADGEPLTAYDVAHGKELHLILARFDLGGYRHVHPELDEATGGWTVPVSLEDGSWRVYADFAPAGEEATLAEADLTVGTGAATEPLGPDTATDTVDGYEVHLTREGAAVTLHVTKDGREVTDLQPYLGAYGHLVAIRAEDLAYLHVHPEDGPSGPEIGFHAEFTEPGRYRLFLDFKHEGVVRTAVFTITAEGTGGTDAPEEEHGGDHGDDHDDEQQEEEGGHEH</sequence>
<gene>
    <name evidence="2" type="ORF">HNR19_003618</name>
</gene>
<evidence type="ECO:0008006" key="4">
    <source>
        <dbReference type="Google" id="ProtNLM"/>
    </source>
</evidence>